<dbReference type="Gene3D" id="3.30.1380.10">
    <property type="match status" value="1"/>
</dbReference>
<accession>A0A7W4UIA0</accession>
<comment type="caution">
    <text evidence="3">The sequence shown here is derived from an EMBL/GenBank/DDBJ whole genome shotgun (WGS) entry which is preliminary data.</text>
</comment>
<dbReference type="CDD" id="cd14814">
    <property type="entry name" value="Peptidase_M15"/>
    <property type="match status" value="1"/>
</dbReference>
<protein>
    <submittedName>
        <fullName evidence="3">LAS superfamily LD-carboxypeptidase LdcB</fullName>
    </submittedName>
</protein>
<dbReference type="EMBL" id="JACHVX010000006">
    <property type="protein sequence ID" value="MBB2924658.1"/>
    <property type="molecule type" value="Genomic_DNA"/>
</dbReference>
<dbReference type="InterPro" id="IPR003709">
    <property type="entry name" value="VanY-like_core_dom"/>
</dbReference>
<dbReference type="RefSeq" id="WP_183297457.1">
    <property type="nucleotide sequence ID" value="NZ_JACHVX010000006.1"/>
</dbReference>
<dbReference type="GO" id="GO:0006508">
    <property type="term" value="P:proteolysis"/>
    <property type="evidence" value="ECO:0007669"/>
    <property type="project" value="InterPro"/>
</dbReference>
<dbReference type="SUPFAM" id="SSF55166">
    <property type="entry name" value="Hedgehog/DD-peptidase"/>
    <property type="match status" value="1"/>
</dbReference>
<dbReference type="InterPro" id="IPR009045">
    <property type="entry name" value="Zn_M74/Hedgehog-like"/>
</dbReference>
<dbReference type="AlphaFoldDB" id="A0A7W4UIA0"/>
<keyword evidence="3" id="KW-0645">Protease</keyword>
<reference evidence="3 4" key="1">
    <citation type="submission" date="2020-08" db="EMBL/GenBank/DDBJ databases">
        <title>The Agave Microbiome: Exploring the role of microbial communities in plant adaptations to desert environments.</title>
        <authorList>
            <person name="Partida-Martinez L.P."/>
        </authorList>
    </citation>
    <scope>NUCLEOTIDE SEQUENCE [LARGE SCALE GENOMIC DNA]</scope>
    <source>
        <strain evidence="3 4">RAS26</strain>
    </source>
</reference>
<dbReference type="PANTHER" id="PTHR34385">
    <property type="entry name" value="D-ALANYL-D-ALANINE CARBOXYPEPTIDASE"/>
    <property type="match status" value="1"/>
</dbReference>
<keyword evidence="3" id="KW-0378">Hydrolase</keyword>
<dbReference type="PANTHER" id="PTHR34385:SF1">
    <property type="entry name" value="PEPTIDOGLYCAN L-ALANYL-D-GLUTAMATE ENDOPEPTIDASE CWLK"/>
    <property type="match status" value="1"/>
</dbReference>
<gene>
    <name evidence="3" type="ORF">FHR80_003594</name>
</gene>
<dbReference type="InterPro" id="IPR052179">
    <property type="entry name" value="DD-CPase-like"/>
</dbReference>
<feature type="compositionally biased region" description="Low complexity" evidence="1">
    <location>
        <begin position="126"/>
        <end position="135"/>
    </location>
</feature>
<evidence type="ECO:0000313" key="4">
    <source>
        <dbReference type="Proteomes" id="UP000518206"/>
    </source>
</evidence>
<evidence type="ECO:0000259" key="2">
    <source>
        <dbReference type="Pfam" id="PF02557"/>
    </source>
</evidence>
<feature type="region of interest" description="Disordered" evidence="1">
    <location>
        <begin position="106"/>
        <end position="158"/>
    </location>
</feature>
<organism evidence="3 4">
    <name type="scientific">Cellulomonas cellasea</name>
    <dbReference type="NCBI Taxonomy" id="43670"/>
    <lineage>
        <taxon>Bacteria</taxon>
        <taxon>Bacillati</taxon>
        <taxon>Actinomycetota</taxon>
        <taxon>Actinomycetes</taxon>
        <taxon>Micrococcales</taxon>
        <taxon>Cellulomonadaceae</taxon>
        <taxon>Cellulomonas</taxon>
    </lineage>
</organism>
<reference evidence="3 4" key="2">
    <citation type="submission" date="2020-08" db="EMBL/GenBank/DDBJ databases">
        <authorList>
            <person name="Partida-Martinez L."/>
            <person name="Huntemann M."/>
            <person name="Clum A."/>
            <person name="Wang J."/>
            <person name="Palaniappan K."/>
            <person name="Ritter S."/>
            <person name="Chen I.-M."/>
            <person name="Stamatis D."/>
            <person name="Reddy T."/>
            <person name="O'Malley R."/>
            <person name="Daum C."/>
            <person name="Shapiro N."/>
            <person name="Ivanova N."/>
            <person name="Kyrpides N."/>
            <person name="Woyke T."/>
        </authorList>
    </citation>
    <scope>NUCLEOTIDE SEQUENCE [LARGE SCALE GENOMIC DNA]</scope>
    <source>
        <strain evidence="3 4">RAS26</strain>
    </source>
</reference>
<proteinExistence type="predicted"/>
<evidence type="ECO:0000313" key="3">
    <source>
        <dbReference type="EMBL" id="MBB2924658.1"/>
    </source>
</evidence>
<feature type="compositionally biased region" description="Low complexity" evidence="1">
    <location>
        <begin position="106"/>
        <end position="118"/>
    </location>
</feature>
<feature type="domain" description="D-alanyl-D-alanine carboxypeptidase-like core" evidence="2">
    <location>
        <begin position="272"/>
        <end position="382"/>
    </location>
</feature>
<keyword evidence="3" id="KW-0121">Carboxypeptidase</keyword>
<dbReference type="Proteomes" id="UP000518206">
    <property type="component" value="Unassembled WGS sequence"/>
</dbReference>
<name>A0A7W4UIA0_9CELL</name>
<feature type="compositionally biased region" description="Low complexity" evidence="1">
    <location>
        <begin position="143"/>
        <end position="156"/>
    </location>
</feature>
<sequence>MTLSVSAYAFTVPSMADVTAQRQAAEQAQEAQAVQAASAEATEVALTERRAAVVQVADSVAARAQVAKETASAAALTAEVVAPLDEAVAELGELLELARAESAVSPVSAPEPAATGPAAPLPQSAPSPTEGAAEPAPEPLPSDAPTASPTPSASPSEKAIVTTEVPATVAGVDVPQGPEDATTARLREAVEKVAQASAQVVLVAEANSAAVEVAAGVQAAAAAESERAAAEAARVAAEQAATRAAWRTSLDKYSNGQVPESALCDVAFDPSHELRCDAAQQLEQLDAAYVDAFGVHITISDSYRSLAGQYACTRTKGSLCAAPGTSNHGLGTAVDLGGGIQTFGTRQHRWLVANADEYGWTLPDWARATGSKPEAWHWEYVG</sequence>
<dbReference type="GO" id="GO:0004180">
    <property type="term" value="F:carboxypeptidase activity"/>
    <property type="evidence" value="ECO:0007669"/>
    <property type="project" value="UniProtKB-KW"/>
</dbReference>
<evidence type="ECO:0000256" key="1">
    <source>
        <dbReference type="SAM" id="MobiDB-lite"/>
    </source>
</evidence>
<dbReference type="Pfam" id="PF02557">
    <property type="entry name" value="VanY"/>
    <property type="match status" value="1"/>
</dbReference>